<dbReference type="Proteomes" id="UP000016922">
    <property type="component" value="Unassembled WGS sequence"/>
</dbReference>
<dbReference type="RefSeq" id="XP_008080433.1">
    <property type="nucleotide sequence ID" value="XM_008082242.1"/>
</dbReference>
<dbReference type="eggNOG" id="ENOG502RRZT">
    <property type="taxonomic scope" value="Eukaryota"/>
</dbReference>
<sequence>MYTPNTKWTWAFMLTTIIQTIVVLAIEAYIFAKFQISLKPKPATAQSKTIPTYLTLFIFGFLYELVLVWDSLRLKNTIQVIGLCIYNIGMLIYASIQFDQVDRAISALKKVDYIDASDPLWHDLRPYLLSVPIIIGFFTVVMSFVAWKLYDEFAWTIYKHISADLRMKRRFLTFQIYIALLKFDFFFFLGFTVQFLVIVTGKTDAELGLTIAAIPITIGILFMAAFWTRRENKFGMIFTILLFICGLAYFIFKLARMYSASHRDFYITVRKNLTSFACITILLIVLTIANAIACMLNFNKGLKVHLVKRAIGDDDQEKLGSGMDHHMTPLPNLNAGHVPVSSRMTID</sequence>
<proteinExistence type="predicted"/>
<name>S3DK35_GLAL2</name>
<feature type="transmembrane region" description="Helical" evidence="1">
    <location>
        <begin position="234"/>
        <end position="252"/>
    </location>
</feature>
<dbReference type="GeneID" id="19466607"/>
<keyword evidence="1" id="KW-1133">Transmembrane helix</keyword>
<dbReference type="OrthoDB" id="2448307at2759"/>
<dbReference type="AlphaFoldDB" id="S3DK35"/>
<feature type="transmembrane region" description="Helical" evidence="1">
    <location>
        <begin position="171"/>
        <end position="201"/>
    </location>
</feature>
<dbReference type="OMA" id="FWTRREN"/>
<protein>
    <submittedName>
        <fullName evidence="2">Uncharacterized protein</fullName>
    </submittedName>
</protein>
<dbReference type="PANTHER" id="PTHR34391:SF1">
    <property type="entry name" value="UPF0658 GOLGI APPARATUS MEMBRANE PROTEIN C1952.10C-RELATED"/>
    <property type="match status" value="1"/>
</dbReference>
<organism evidence="2 3">
    <name type="scientific">Glarea lozoyensis (strain ATCC 20868 / MF5171)</name>
    <dbReference type="NCBI Taxonomy" id="1116229"/>
    <lineage>
        <taxon>Eukaryota</taxon>
        <taxon>Fungi</taxon>
        <taxon>Dikarya</taxon>
        <taxon>Ascomycota</taxon>
        <taxon>Pezizomycotina</taxon>
        <taxon>Leotiomycetes</taxon>
        <taxon>Helotiales</taxon>
        <taxon>Helotiaceae</taxon>
        <taxon>Glarea</taxon>
    </lineage>
</organism>
<dbReference type="PANTHER" id="PTHR34391">
    <property type="entry name" value="UPF0658 GOLGI APPARATUS MEMBRANE PROTEIN C1952.10C-RELATED"/>
    <property type="match status" value="1"/>
</dbReference>
<feature type="transmembrane region" description="Helical" evidence="1">
    <location>
        <begin position="207"/>
        <end position="227"/>
    </location>
</feature>
<feature type="transmembrane region" description="Helical" evidence="1">
    <location>
        <begin position="127"/>
        <end position="150"/>
    </location>
</feature>
<keyword evidence="1" id="KW-0812">Transmembrane</keyword>
<reference evidence="2 3" key="1">
    <citation type="journal article" date="2013" name="BMC Genomics">
        <title>Genomics-driven discovery of the pneumocandin biosynthetic gene cluster in the fungus Glarea lozoyensis.</title>
        <authorList>
            <person name="Chen L."/>
            <person name="Yue Q."/>
            <person name="Zhang X."/>
            <person name="Xiang M."/>
            <person name="Wang C."/>
            <person name="Li S."/>
            <person name="Che Y."/>
            <person name="Ortiz-Lopez F.J."/>
            <person name="Bills G.F."/>
            <person name="Liu X."/>
            <person name="An Z."/>
        </authorList>
    </citation>
    <scope>NUCLEOTIDE SEQUENCE [LARGE SCALE GENOMIC DNA]</scope>
    <source>
        <strain evidence="3">ATCC 20868 / MF5171</strain>
    </source>
</reference>
<dbReference type="GO" id="GO:0005794">
    <property type="term" value="C:Golgi apparatus"/>
    <property type="evidence" value="ECO:0007669"/>
    <property type="project" value="TreeGrafter"/>
</dbReference>
<gene>
    <name evidence="2" type="ORF">GLAREA_07554</name>
</gene>
<feature type="transmembrane region" description="Helical" evidence="1">
    <location>
        <begin position="272"/>
        <end position="298"/>
    </location>
</feature>
<keyword evidence="3" id="KW-1185">Reference proteome</keyword>
<dbReference type="EMBL" id="KE145359">
    <property type="protein sequence ID" value="EPE32421.1"/>
    <property type="molecule type" value="Genomic_DNA"/>
</dbReference>
<evidence type="ECO:0000313" key="2">
    <source>
        <dbReference type="EMBL" id="EPE32421.1"/>
    </source>
</evidence>
<feature type="transmembrane region" description="Helical" evidence="1">
    <location>
        <begin position="52"/>
        <end position="69"/>
    </location>
</feature>
<feature type="transmembrane region" description="Helical" evidence="1">
    <location>
        <begin position="76"/>
        <end position="96"/>
    </location>
</feature>
<evidence type="ECO:0000256" key="1">
    <source>
        <dbReference type="SAM" id="Phobius"/>
    </source>
</evidence>
<keyword evidence="1" id="KW-0472">Membrane</keyword>
<dbReference type="InterPro" id="IPR040410">
    <property type="entry name" value="UPF0658_Golgi"/>
</dbReference>
<dbReference type="KEGG" id="glz:GLAREA_07554"/>
<dbReference type="HOGENOM" id="CLU_029564_0_0_1"/>
<feature type="transmembrane region" description="Helical" evidence="1">
    <location>
        <begin position="12"/>
        <end position="32"/>
    </location>
</feature>
<evidence type="ECO:0000313" key="3">
    <source>
        <dbReference type="Proteomes" id="UP000016922"/>
    </source>
</evidence>
<accession>S3DK35</accession>